<organism evidence="4 5">
    <name type="scientific">Candidatus Kutchimonas denitrificans</name>
    <dbReference type="NCBI Taxonomy" id="3056748"/>
    <lineage>
        <taxon>Bacteria</taxon>
        <taxon>Pseudomonadati</taxon>
        <taxon>Gemmatimonadota</taxon>
        <taxon>Gemmatimonadia</taxon>
        <taxon>Candidatus Palauibacterales</taxon>
        <taxon>Candidatus Palauibacteraceae</taxon>
        <taxon>Candidatus Kutchimonas</taxon>
    </lineage>
</organism>
<feature type="domain" description="SbsA Ig-like" evidence="3">
    <location>
        <begin position="109"/>
        <end position="211"/>
    </location>
</feature>
<dbReference type="Gene3D" id="2.120.10.30">
    <property type="entry name" value="TolB, C-terminal domain"/>
    <property type="match status" value="3"/>
</dbReference>
<dbReference type="SUPFAM" id="SSF82171">
    <property type="entry name" value="DPP6 N-terminal domain-like"/>
    <property type="match status" value="1"/>
</dbReference>
<evidence type="ECO:0000256" key="1">
    <source>
        <dbReference type="ARBA" id="ARBA00009820"/>
    </source>
</evidence>
<dbReference type="PANTHER" id="PTHR36842:SF1">
    <property type="entry name" value="PROTEIN TOLB"/>
    <property type="match status" value="1"/>
</dbReference>
<comment type="caution">
    <text evidence="4">The sequence shown here is derived from an EMBL/GenBank/DDBJ whole genome shotgun (WGS) entry which is preliminary data.</text>
</comment>
<proteinExistence type="inferred from homology"/>
<comment type="similarity">
    <text evidence="1">Belongs to the TolB family.</text>
</comment>
<dbReference type="PANTHER" id="PTHR36842">
    <property type="entry name" value="PROTEIN TOLB HOMOLOG"/>
    <property type="match status" value="1"/>
</dbReference>
<reference evidence="4 5" key="1">
    <citation type="submission" date="2020-01" db="EMBL/GenBank/DDBJ databases">
        <title>Genomes assembled from Gulf of Kutch pelagic sediment metagenomes.</title>
        <authorList>
            <person name="Chandrashekar M."/>
            <person name="Mahajan M.S."/>
            <person name="Dave K.J."/>
            <person name="Vatsa P."/>
            <person name="Nathani N.M."/>
        </authorList>
    </citation>
    <scope>NUCLEOTIDE SEQUENCE [LARGE SCALE GENOMIC DNA]</scope>
    <source>
        <strain evidence="4">KS3-K002</strain>
    </source>
</reference>
<dbReference type="Pfam" id="PF07676">
    <property type="entry name" value="PD40"/>
    <property type="match status" value="6"/>
</dbReference>
<dbReference type="InterPro" id="IPR011659">
    <property type="entry name" value="WD40"/>
</dbReference>
<accession>A0AAE5CAT2</accession>
<gene>
    <name evidence="4" type="ORF">GWO12_00820</name>
</gene>
<protein>
    <recommendedName>
        <fullName evidence="3">SbsA Ig-like domain-containing protein</fullName>
    </recommendedName>
</protein>
<sequence length="557" mass="58996">MPSEGGPELEVAPAGVAVSEPIGGSPAGGALAAGAQGMVYVSANPGTFPDALSATVANSATGESVTAAIVDGGFDPVALAGSPGDELEITVRFADGTSVRYVDTVPKRKRPRVVRTRPSKDAVDVTLNSTAVVVFSEPIDEGTITFDNIRLQLDGAPVDATLILEDGGLQAELVPELPLEPGTTYILEVTTEIRDLAGDSLEEPVTLSFRTLTALSNQIVFVSHSQDDWENGIYNNEIHVMNADGSGVVKLTDHLADDRSPAVSPDGTRILFQTDRDGNGEIYAMNADGSGLVNLTNHPADDGGPVWSPDGSRFLFWSDRAGNSEIYGMNADGSGLARLTHHLANDRGPTWYPDGTKIAFESHRGAVACAIWIGVEACADIIVMNADGSNPVNLTNTPTVSEERPTWSPDGMKIAFDSDRDACDPPCDFSDIFVMNADGSNMFKVSDPQWGGYGPRWSPDGTRITFTAAAGGAAVWVVNADGSNPVNLTADALIPAQWPIWSPDGSRIAFNMVGPISEFEAADNFEVFMINVDGSSLVNLTNRRGFEDYAMSWSPQR</sequence>
<evidence type="ECO:0000313" key="5">
    <source>
        <dbReference type="Proteomes" id="UP000702544"/>
    </source>
</evidence>
<evidence type="ECO:0000259" key="3">
    <source>
        <dbReference type="Pfam" id="PF13205"/>
    </source>
</evidence>
<dbReference type="Proteomes" id="UP000702544">
    <property type="component" value="Unassembled WGS sequence"/>
</dbReference>
<dbReference type="AlphaFoldDB" id="A0AAE5CAT2"/>
<dbReference type="EMBL" id="JAACAK010000002">
    <property type="protein sequence ID" value="NIR73650.1"/>
    <property type="molecule type" value="Genomic_DNA"/>
</dbReference>
<evidence type="ECO:0000256" key="2">
    <source>
        <dbReference type="ARBA" id="ARBA00022729"/>
    </source>
</evidence>
<dbReference type="Pfam" id="PF13205">
    <property type="entry name" value="Big_5"/>
    <property type="match status" value="1"/>
</dbReference>
<name>A0AAE5CAT2_9BACT</name>
<keyword evidence="2" id="KW-0732">Signal</keyword>
<dbReference type="InterPro" id="IPR014755">
    <property type="entry name" value="Cu-Rt/internalin_Ig-like"/>
</dbReference>
<dbReference type="InterPro" id="IPR011042">
    <property type="entry name" value="6-blade_b-propeller_TolB-like"/>
</dbReference>
<evidence type="ECO:0000313" key="4">
    <source>
        <dbReference type="EMBL" id="NIR73650.1"/>
    </source>
</evidence>
<dbReference type="Gene3D" id="2.60.40.1220">
    <property type="match status" value="1"/>
</dbReference>
<dbReference type="InterPro" id="IPR032812">
    <property type="entry name" value="SbsA_Ig"/>
</dbReference>